<evidence type="ECO:0000256" key="3">
    <source>
        <dbReference type="ARBA" id="ARBA00023125"/>
    </source>
</evidence>
<dbReference type="InterPro" id="IPR018060">
    <property type="entry name" value="HTH_AraC"/>
</dbReference>
<sequence length="450" mass="51676">MDITMPVMNGFDLIRHIRANSYSMDIVILTSHANFDYAKEAITLQINDYLLKPVNIQSLIKAIQTSRDKKMAESDSARKQTLVSLRAMMLYDIPFSDLLLDTALLRDLFPYAYISVVVLEPGAGLKLPDPEVYKDIFLDFYDVCYPMIFVDRREVVFICNHAIFSVKTKALKERLIERLHSSDFALGTSISSSSCETLHQLYMNSVQRIFYQKAFPDTPALAGAALFTYNDCVDIFLNTAPDQIKNALNTYVLKLNSLTAAFSDRIFLEQICHSFFYNIYFYLDSLSISLPQFRPDERLPEAVTDLPSAIDAIADRILWIKQELKKQDDNTDNHEVIPHLVQYIKANYQKDLSLNDLAQEVNMNPNYLSGLFKKTISCSYLECLHHERLAIAKQLLLQTDLSMEQIAGKVGYNSSIQLLRIFKKYEHMLPSEFRARKRQVNTGIMSQENQ</sequence>
<dbReference type="AlphaFoldDB" id="A0A6N7WHP6"/>
<dbReference type="InterPro" id="IPR009057">
    <property type="entry name" value="Homeodomain-like_sf"/>
</dbReference>
<evidence type="ECO:0000313" key="9">
    <source>
        <dbReference type="EMBL" id="MSS90007.1"/>
    </source>
</evidence>
<dbReference type="SUPFAM" id="SSF52172">
    <property type="entry name" value="CheY-like"/>
    <property type="match status" value="1"/>
</dbReference>
<evidence type="ECO:0000256" key="1">
    <source>
        <dbReference type="ARBA" id="ARBA00018672"/>
    </source>
</evidence>
<dbReference type="GO" id="GO:0043565">
    <property type="term" value="F:sequence-specific DNA binding"/>
    <property type="evidence" value="ECO:0007669"/>
    <property type="project" value="InterPro"/>
</dbReference>
<evidence type="ECO:0000256" key="5">
    <source>
        <dbReference type="ARBA" id="ARBA00024867"/>
    </source>
</evidence>
<dbReference type="Gene3D" id="3.40.50.2300">
    <property type="match status" value="1"/>
</dbReference>
<proteinExistence type="predicted"/>
<dbReference type="PROSITE" id="PS50110">
    <property type="entry name" value="RESPONSE_REGULATORY"/>
    <property type="match status" value="1"/>
</dbReference>
<keyword evidence="6" id="KW-0597">Phosphoprotein</keyword>
<dbReference type="InterPro" id="IPR001789">
    <property type="entry name" value="Sig_transdc_resp-reg_receiver"/>
</dbReference>
<keyword evidence="4" id="KW-0804">Transcription</keyword>
<dbReference type="GO" id="GO:0000160">
    <property type="term" value="P:phosphorelay signal transduction system"/>
    <property type="evidence" value="ECO:0007669"/>
    <property type="project" value="InterPro"/>
</dbReference>
<dbReference type="InterPro" id="IPR011006">
    <property type="entry name" value="CheY-like_superfamily"/>
</dbReference>
<dbReference type="EMBL" id="VUMI01000030">
    <property type="protein sequence ID" value="MSS90007.1"/>
    <property type="molecule type" value="Genomic_DNA"/>
</dbReference>
<evidence type="ECO:0000256" key="4">
    <source>
        <dbReference type="ARBA" id="ARBA00023163"/>
    </source>
</evidence>
<feature type="domain" description="Response regulatory" evidence="8">
    <location>
        <begin position="1"/>
        <end position="67"/>
    </location>
</feature>
<dbReference type="Pfam" id="PF00072">
    <property type="entry name" value="Response_reg"/>
    <property type="match status" value="1"/>
</dbReference>
<dbReference type="SUPFAM" id="SSF46689">
    <property type="entry name" value="Homeodomain-like"/>
    <property type="match status" value="2"/>
</dbReference>
<comment type="caution">
    <text evidence="9">The sequence shown here is derived from an EMBL/GenBank/DDBJ whole genome shotgun (WGS) entry which is preliminary data.</text>
</comment>
<dbReference type="PROSITE" id="PS01124">
    <property type="entry name" value="HTH_ARAC_FAMILY_2"/>
    <property type="match status" value="1"/>
</dbReference>
<keyword evidence="2" id="KW-0805">Transcription regulation</keyword>
<dbReference type="Pfam" id="PF12833">
    <property type="entry name" value="HTH_18"/>
    <property type="match status" value="1"/>
</dbReference>
<accession>A0A6N7WHP6</accession>
<comment type="function">
    <text evidence="5">May play the central regulatory role in sporulation. It may be an element of the effector pathway responsible for the activation of sporulation genes in response to nutritional stress. Spo0A may act in concert with spo0H (a sigma factor) to control the expression of some genes that are critical to the sporulation process.</text>
</comment>
<feature type="modified residue" description="4-aspartylphosphate" evidence="6">
    <location>
        <position position="2"/>
    </location>
</feature>
<dbReference type="PANTHER" id="PTHR43280:SF2">
    <property type="entry name" value="HTH-TYPE TRANSCRIPTIONAL REGULATOR EXSA"/>
    <property type="match status" value="1"/>
</dbReference>
<evidence type="ECO:0000256" key="2">
    <source>
        <dbReference type="ARBA" id="ARBA00023015"/>
    </source>
</evidence>
<reference evidence="9 10" key="1">
    <citation type="submission" date="2019-08" db="EMBL/GenBank/DDBJ databases">
        <title>In-depth cultivation of the pig gut microbiome towards novel bacterial diversity and tailored functional studies.</title>
        <authorList>
            <person name="Wylensek D."/>
            <person name="Hitch T.C.A."/>
            <person name="Clavel T."/>
        </authorList>
    </citation>
    <scope>NUCLEOTIDE SEQUENCE [LARGE SCALE GENOMIC DNA]</scope>
    <source>
        <strain evidence="9 10">WCA-389-WT-23B</strain>
    </source>
</reference>
<gene>
    <name evidence="9" type="ORF">FYJ45_17480</name>
</gene>
<dbReference type="GO" id="GO:0003700">
    <property type="term" value="F:DNA-binding transcription factor activity"/>
    <property type="evidence" value="ECO:0007669"/>
    <property type="project" value="InterPro"/>
</dbReference>
<name>A0A6N7WHP6_9FIRM</name>
<feature type="domain" description="HTH araC/xylS-type" evidence="7">
    <location>
        <begin position="338"/>
        <end position="436"/>
    </location>
</feature>
<organism evidence="9 10">
    <name type="scientific">Eisenbergiella porci</name>
    <dbReference type="NCBI Taxonomy" id="2652274"/>
    <lineage>
        <taxon>Bacteria</taxon>
        <taxon>Bacillati</taxon>
        <taxon>Bacillota</taxon>
        <taxon>Clostridia</taxon>
        <taxon>Lachnospirales</taxon>
        <taxon>Lachnospiraceae</taxon>
        <taxon>Eisenbergiella</taxon>
    </lineage>
</organism>
<keyword evidence="10" id="KW-1185">Reference proteome</keyword>
<dbReference type="Gene3D" id="1.10.10.60">
    <property type="entry name" value="Homeodomain-like"/>
    <property type="match status" value="2"/>
</dbReference>
<protein>
    <recommendedName>
        <fullName evidence="1">Stage 0 sporulation protein A homolog</fullName>
    </recommendedName>
</protein>
<dbReference type="PANTHER" id="PTHR43280">
    <property type="entry name" value="ARAC-FAMILY TRANSCRIPTIONAL REGULATOR"/>
    <property type="match status" value="1"/>
</dbReference>
<dbReference type="Proteomes" id="UP000436047">
    <property type="component" value="Unassembled WGS sequence"/>
</dbReference>
<evidence type="ECO:0000313" key="10">
    <source>
        <dbReference type="Proteomes" id="UP000436047"/>
    </source>
</evidence>
<evidence type="ECO:0000259" key="7">
    <source>
        <dbReference type="PROSITE" id="PS01124"/>
    </source>
</evidence>
<dbReference type="SMART" id="SM00342">
    <property type="entry name" value="HTH_ARAC"/>
    <property type="match status" value="1"/>
</dbReference>
<evidence type="ECO:0000256" key="6">
    <source>
        <dbReference type="PROSITE-ProRule" id="PRU00169"/>
    </source>
</evidence>
<keyword evidence="3" id="KW-0238">DNA-binding</keyword>
<evidence type="ECO:0000259" key="8">
    <source>
        <dbReference type="PROSITE" id="PS50110"/>
    </source>
</evidence>